<name>A0AAD6XMF5_9AGAR</name>
<dbReference type="AlphaFoldDB" id="A0AAD6XMF5"/>
<protein>
    <submittedName>
        <fullName evidence="1">Uncharacterized protein</fullName>
    </submittedName>
</protein>
<evidence type="ECO:0000313" key="2">
    <source>
        <dbReference type="Proteomes" id="UP001222325"/>
    </source>
</evidence>
<organism evidence="1 2">
    <name type="scientific">Mycena belliarum</name>
    <dbReference type="NCBI Taxonomy" id="1033014"/>
    <lineage>
        <taxon>Eukaryota</taxon>
        <taxon>Fungi</taxon>
        <taxon>Dikarya</taxon>
        <taxon>Basidiomycota</taxon>
        <taxon>Agaricomycotina</taxon>
        <taxon>Agaricomycetes</taxon>
        <taxon>Agaricomycetidae</taxon>
        <taxon>Agaricales</taxon>
        <taxon>Marasmiineae</taxon>
        <taxon>Mycenaceae</taxon>
        <taxon>Mycena</taxon>
    </lineage>
</organism>
<comment type="caution">
    <text evidence="1">The sequence shown here is derived from an EMBL/GenBank/DDBJ whole genome shotgun (WGS) entry which is preliminary data.</text>
</comment>
<gene>
    <name evidence="1" type="ORF">B0H15DRAFT_745946</name>
</gene>
<reference evidence="1" key="1">
    <citation type="submission" date="2023-03" db="EMBL/GenBank/DDBJ databases">
        <title>Massive genome expansion in bonnet fungi (Mycena s.s.) driven by repeated elements and novel gene families across ecological guilds.</title>
        <authorList>
            <consortium name="Lawrence Berkeley National Laboratory"/>
            <person name="Harder C.B."/>
            <person name="Miyauchi S."/>
            <person name="Viragh M."/>
            <person name="Kuo A."/>
            <person name="Thoen E."/>
            <person name="Andreopoulos B."/>
            <person name="Lu D."/>
            <person name="Skrede I."/>
            <person name="Drula E."/>
            <person name="Henrissat B."/>
            <person name="Morin E."/>
            <person name="Kohler A."/>
            <person name="Barry K."/>
            <person name="LaButti K."/>
            <person name="Morin E."/>
            <person name="Salamov A."/>
            <person name="Lipzen A."/>
            <person name="Mereny Z."/>
            <person name="Hegedus B."/>
            <person name="Baldrian P."/>
            <person name="Stursova M."/>
            <person name="Weitz H."/>
            <person name="Taylor A."/>
            <person name="Grigoriev I.V."/>
            <person name="Nagy L.G."/>
            <person name="Martin F."/>
            <person name="Kauserud H."/>
        </authorList>
    </citation>
    <scope>NUCLEOTIDE SEQUENCE</scope>
    <source>
        <strain evidence="1">CBHHK173m</strain>
    </source>
</reference>
<feature type="non-terminal residue" evidence="1">
    <location>
        <position position="1"/>
    </location>
</feature>
<feature type="non-terminal residue" evidence="1">
    <location>
        <position position="164"/>
    </location>
</feature>
<dbReference type="EMBL" id="JARJCN010000095">
    <property type="protein sequence ID" value="KAJ7075468.1"/>
    <property type="molecule type" value="Genomic_DNA"/>
</dbReference>
<keyword evidence="2" id="KW-1185">Reference proteome</keyword>
<dbReference type="Proteomes" id="UP001222325">
    <property type="component" value="Unassembled WGS sequence"/>
</dbReference>
<proteinExistence type="predicted"/>
<sequence length="164" mass="18676">RPDMAKWYSEMRKAHSAFALGEKWGGSWGDLVESWLDLEAACGYDDNGGKLDNTNRPPEVHMFLRGGCQWWAPQSIKKIGRVGEKGTYADDWWLWWRHLQPKERLWLGGMHTSPSEMTFGNLVTMHGRIGLMQVVASLLWWGLAEAEAGDMGHASEWQTTVEDV</sequence>
<evidence type="ECO:0000313" key="1">
    <source>
        <dbReference type="EMBL" id="KAJ7075468.1"/>
    </source>
</evidence>
<accession>A0AAD6XMF5</accession>